<organism evidence="1 2">
    <name type="scientific">Candidatus Magasanikbacteria bacterium CG10_big_fil_rev_8_21_14_0_10_47_10</name>
    <dbReference type="NCBI Taxonomy" id="1974652"/>
    <lineage>
        <taxon>Bacteria</taxon>
        <taxon>Candidatus Magasanikiibacteriota</taxon>
    </lineage>
</organism>
<gene>
    <name evidence="1" type="ORF">COU35_04195</name>
</gene>
<name>A0A2H0TRH8_9BACT</name>
<protein>
    <submittedName>
        <fullName evidence="1">Uncharacterized protein</fullName>
    </submittedName>
</protein>
<accession>A0A2H0TRH8</accession>
<sequence length="148" mass="16599">MSVFSIMNELSHNAEMKSTKPPQYSAERARLDILQDWRGGQLGKLIMFLENDVPVTPSMIEEATNIDSFFEDVLEEQSGTGKYSDLLADNGAAPELRDFLTARAEEVAAVFRDTGDATEQLLRLRSILEAMSQIRSIEEIRFPDQKAA</sequence>
<reference evidence="2" key="1">
    <citation type="submission" date="2017-09" db="EMBL/GenBank/DDBJ databases">
        <title>Depth-based differentiation of microbial function through sediment-hosted aquifers and enrichment of novel symbionts in the deep terrestrial subsurface.</title>
        <authorList>
            <person name="Probst A.J."/>
            <person name="Ladd B."/>
            <person name="Jarett J.K."/>
            <person name="Geller-Mcgrath D.E."/>
            <person name="Sieber C.M.K."/>
            <person name="Emerson J.B."/>
            <person name="Anantharaman K."/>
            <person name="Thomas B.C."/>
            <person name="Malmstrom R."/>
            <person name="Stieglmeier M."/>
            <person name="Klingl A."/>
            <person name="Woyke T."/>
            <person name="Ryan C.M."/>
            <person name="Banfield J.F."/>
        </authorList>
    </citation>
    <scope>NUCLEOTIDE SEQUENCE [LARGE SCALE GENOMIC DNA]</scope>
</reference>
<comment type="caution">
    <text evidence="1">The sequence shown here is derived from an EMBL/GenBank/DDBJ whole genome shotgun (WGS) entry which is preliminary data.</text>
</comment>
<dbReference type="AlphaFoldDB" id="A0A2H0TRH8"/>
<evidence type="ECO:0000313" key="2">
    <source>
        <dbReference type="Proteomes" id="UP000230154"/>
    </source>
</evidence>
<dbReference type="EMBL" id="PFCB01000029">
    <property type="protein sequence ID" value="PIR74126.1"/>
    <property type="molecule type" value="Genomic_DNA"/>
</dbReference>
<evidence type="ECO:0000313" key="1">
    <source>
        <dbReference type="EMBL" id="PIR74126.1"/>
    </source>
</evidence>
<proteinExistence type="predicted"/>
<dbReference type="Proteomes" id="UP000230154">
    <property type="component" value="Unassembled WGS sequence"/>
</dbReference>